<keyword evidence="22" id="KW-1185">Reference proteome</keyword>
<dbReference type="SMART" id="SM00485">
    <property type="entry name" value="XPGN"/>
    <property type="match status" value="1"/>
</dbReference>
<dbReference type="OrthoDB" id="1937206at2759"/>
<dbReference type="GO" id="GO:0000287">
    <property type="term" value="F:magnesium ion binding"/>
    <property type="evidence" value="ECO:0007669"/>
    <property type="project" value="UniProtKB-UniRule"/>
</dbReference>
<keyword evidence="1 16" id="KW-0597">Phosphoprotein</keyword>
<feature type="region of interest" description="Disordered" evidence="17">
    <location>
        <begin position="99"/>
        <end position="139"/>
    </location>
</feature>
<evidence type="ECO:0000259" key="19">
    <source>
        <dbReference type="SMART" id="SM00484"/>
    </source>
</evidence>
<evidence type="ECO:0000313" key="21">
    <source>
        <dbReference type="EMBL" id="VEU33950.1"/>
    </source>
</evidence>
<comment type="cofactor">
    <cofactor evidence="16">
        <name>Mg(2+)</name>
        <dbReference type="ChEBI" id="CHEBI:18420"/>
    </cofactor>
    <text evidence="16">Binds 2 magnesium ions per subunit. They probably participate in the reaction catalyzed by the enzyme. May bind an additional third magnesium ion after substrate binding.</text>
</comment>
<dbReference type="InterPro" id="IPR006086">
    <property type="entry name" value="XPG-I_dom"/>
</dbReference>
<keyword evidence="6 16" id="KW-0227">DNA damage</keyword>
<dbReference type="FunFam" id="3.40.50.1010:FF:000016">
    <property type="entry name" value="Flap endonuclease 1"/>
    <property type="match status" value="1"/>
</dbReference>
<keyword evidence="10 16" id="KW-0496">Mitochondrion</keyword>
<keyword evidence="9 16" id="KW-0460">Magnesium</keyword>
<dbReference type="PRINTS" id="PR00853">
    <property type="entry name" value="XPGRADSUPER"/>
</dbReference>
<dbReference type="InterPro" id="IPR019974">
    <property type="entry name" value="XPG_CS"/>
</dbReference>
<feature type="domain" description="5'-3' exonuclease" evidence="18">
    <location>
        <begin position="29"/>
        <end position="336"/>
    </location>
</feature>
<dbReference type="InterPro" id="IPR006084">
    <property type="entry name" value="XPG/Rad2"/>
</dbReference>
<dbReference type="PANTHER" id="PTHR11081">
    <property type="entry name" value="FLAP ENDONUCLEASE FAMILY MEMBER"/>
    <property type="match status" value="1"/>
</dbReference>
<dbReference type="InterPro" id="IPR036279">
    <property type="entry name" value="5-3_exonuclease_C_sf"/>
</dbReference>
<evidence type="ECO:0000256" key="17">
    <source>
        <dbReference type="SAM" id="MobiDB-lite"/>
    </source>
</evidence>
<feature type="region of interest" description="Disordered" evidence="17">
    <location>
        <begin position="362"/>
        <end position="415"/>
    </location>
</feature>
<evidence type="ECO:0000313" key="22">
    <source>
        <dbReference type="Proteomes" id="UP000291116"/>
    </source>
</evidence>
<evidence type="ECO:0000256" key="11">
    <source>
        <dbReference type="ARBA" id="ARBA00023204"/>
    </source>
</evidence>
<evidence type="ECO:0000259" key="18">
    <source>
        <dbReference type="SMART" id="SM00475"/>
    </source>
</evidence>
<keyword evidence="2 16" id="KW-0235">DNA replication</keyword>
<organism evidence="21 22">
    <name type="scientific">Pseudo-nitzschia multistriata</name>
    <dbReference type="NCBI Taxonomy" id="183589"/>
    <lineage>
        <taxon>Eukaryota</taxon>
        <taxon>Sar</taxon>
        <taxon>Stramenopiles</taxon>
        <taxon>Ochrophyta</taxon>
        <taxon>Bacillariophyta</taxon>
        <taxon>Bacillariophyceae</taxon>
        <taxon>Bacillariophycidae</taxon>
        <taxon>Bacillariales</taxon>
        <taxon>Bacillariaceae</taxon>
        <taxon>Pseudo-nitzschia</taxon>
    </lineage>
</organism>
<dbReference type="HAMAP" id="MF_00614">
    <property type="entry name" value="Fen"/>
    <property type="match status" value="1"/>
</dbReference>
<feature type="compositionally biased region" description="Basic and acidic residues" evidence="17">
    <location>
        <begin position="100"/>
        <end position="130"/>
    </location>
</feature>
<dbReference type="AlphaFoldDB" id="A0A448YW07"/>
<keyword evidence="4 16" id="KW-0479">Metal-binding</keyword>
<feature type="domain" description="XPG N-terminal" evidence="20">
    <location>
        <begin position="1"/>
        <end position="112"/>
    </location>
</feature>
<keyword evidence="7 16" id="KW-0378">Hydrolase</keyword>
<keyword evidence="12 16" id="KW-0539">Nucleus</keyword>
<comment type="subcellular location">
    <subcellularLocation>
        <location evidence="16">Nucleus</location>
        <location evidence="16">Nucleolus</location>
    </subcellularLocation>
    <subcellularLocation>
        <location evidence="16">Nucleus</location>
        <location evidence="16">Nucleoplasm</location>
    </subcellularLocation>
    <subcellularLocation>
        <location evidence="16">Mitochondrion</location>
    </subcellularLocation>
    <text evidence="16">Resides mostly in the nucleoli and relocalizes to the nucleoplasm upon DNA damage.</text>
</comment>
<keyword evidence="3 16" id="KW-0540">Nuclease</keyword>
<evidence type="ECO:0000256" key="3">
    <source>
        <dbReference type="ARBA" id="ARBA00022722"/>
    </source>
</evidence>
<dbReference type="Gene3D" id="3.40.50.1010">
    <property type="entry name" value="5'-nuclease"/>
    <property type="match status" value="1"/>
</dbReference>
<evidence type="ECO:0000256" key="2">
    <source>
        <dbReference type="ARBA" id="ARBA00022705"/>
    </source>
</evidence>
<evidence type="ECO:0000256" key="16">
    <source>
        <dbReference type="HAMAP-Rule" id="MF_03140"/>
    </source>
</evidence>
<keyword evidence="5 16" id="KW-0255">Endonuclease</keyword>
<dbReference type="GO" id="GO:0005739">
    <property type="term" value="C:mitochondrion"/>
    <property type="evidence" value="ECO:0007669"/>
    <property type="project" value="UniProtKB-SubCell"/>
</dbReference>
<reference evidence="21 22" key="1">
    <citation type="submission" date="2019-01" db="EMBL/GenBank/DDBJ databases">
        <authorList>
            <person name="Ferrante I. M."/>
        </authorList>
    </citation>
    <scope>NUCLEOTIDE SEQUENCE [LARGE SCALE GENOMIC DNA]</scope>
    <source>
        <strain evidence="21 22">B856</strain>
    </source>
</reference>
<dbReference type="InterPro" id="IPR029060">
    <property type="entry name" value="PIN-like_dom_sf"/>
</dbReference>
<evidence type="ECO:0000256" key="6">
    <source>
        <dbReference type="ARBA" id="ARBA00022763"/>
    </source>
</evidence>
<dbReference type="GO" id="GO:0017108">
    <property type="term" value="F:5'-flap endonuclease activity"/>
    <property type="evidence" value="ECO:0007669"/>
    <property type="project" value="UniProtKB-UniRule"/>
</dbReference>
<dbReference type="Gene3D" id="1.10.150.20">
    <property type="entry name" value="5' to 3' exonuclease, C-terminal subdomain"/>
    <property type="match status" value="1"/>
</dbReference>
<evidence type="ECO:0000256" key="5">
    <source>
        <dbReference type="ARBA" id="ARBA00022759"/>
    </source>
</evidence>
<dbReference type="InterPro" id="IPR006085">
    <property type="entry name" value="XPG_DNA_repair_N"/>
</dbReference>
<dbReference type="GO" id="GO:0043137">
    <property type="term" value="P:DNA replication, removal of RNA primer"/>
    <property type="evidence" value="ECO:0007669"/>
    <property type="project" value="UniProtKB-UniRule"/>
</dbReference>
<sequence length="415" mass="46666">MGIKGLAKLLSDEAPDCIREVEFKSLHGRKIAIDASMAIYQFLIAVRSGGPNQQAMMLTNADGETTSHIQGMFNRTIRFLNEGLKPVFVFDGKAPNMKSGELEKRREKRRKAEEELKKAKEEENTDEIDKHSKRLARAGRKENEDCKRLLRLMGVPVILAPMEAEAEAAALCKAGKVWATGTEDMDALTFATPILIRKLTFANQSSKGAQIQSMNYKKAIEGLGLTHDQFVDLCILLGCDYCDNIKGIGPKTALKLIREHGSIEKILPVVKDVPKYTVPANWIPDEKDKDETTDEEAEAAKEATTPAYVLARDLFHNHEVDTDVELKWKEPQAEELTKFLVDEAGFNPERVKLQIEKLKKAHAANRKPQARMDSFFKVVSNPAADAKRKKRLENERAKKKQKAAEDRKKKGKSKR</sequence>
<dbReference type="GO" id="GO:0005654">
    <property type="term" value="C:nucleoplasm"/>
    <property type="evidence" value="ECO:0007669"/>
    <property type="project" value="UniProtKB-SubCell"/>
</dbReference>
<evidence type="ECO:0000256" key="9">
    <source>
        <dbReference type="ARBA" id="ARBA00022842"/>
    </source>
</evidence>
<comment type="similarity">
    <text evidence="14 16">Belongs to the XPG/RAD2 endonuclease family. FEN1 subfamily.</text>
</comment>
<evidence type="ECO:0000256" key="15">
    <source>
        <dbReference type="ARBA" id="ARBA00063178"/>
    </source>
</evidence>
<dbReference type="CDD" id="cd09907">
    <property type="entry name" value="H3TH_FEN1-Euk"/>
    <property type="match status" value="1"/>
</dbReference>
<feature type="compositionally biased region" description="Basic and acidic residues" evidence="17">
    <location>
        <begin position="392"/>
        <end position="408"/>
    </location>
</feature>
<dbReference type="SUPFAM" id="SSF88723">
    <property type="entry name" value="PIN domain-like"/>
    <property type="match status" value="1"/>
</dbReference>
<dbReference type="SMART" id="SM00475">
    <property type="entry name" value="53EXOc"/>
    <property type="match status" value="1"/>
</dbReference>
<dbReference type="EC" id="3.1.-.-" evidence="16"/>
<evidence type="ECO:0000256" key="12">
    <source>
        <dbReference type="ARBA" id="ARBA00023242"/>
    </source>
</evidence>
<dbReference type="Pfam" id="PF00752">
    <property type="entry name" value="XPG_N"/>
    <property type="match status" value="1"/>
</dbReference>
<dbReference type="GO" id="GO:0008409">
    <property type="term" value="F:5'-3' exonuclease activity"/>
    <property type="evidence" value="ECO:0007669"/>
    <property type="project" value="UniProtKB-UniRule"/>
</dbReference>
<dbReference type="SMART" id="SM00279">
    <property type="entry name" value="HhH2"/>
    <property type="match status" value="1"/>
</dbReference>
<dbReference type="InterPro" id="IPR002421">
    <property type="entry name" value="5-3_exonuclease"/>
</dbReference>
<evidence type="ECO:0000256" key="10">
    <source>
        <dbReference type="ARBA" id="ARBA00023128"/>
    </source>
</evidence>
<evidence type="ECO:0000256" key="8">
    <source>
        <dbReference type="ARBA" id="ARBA00022839"/>
    </source>
</evidence>
<evidence type="ECO:0000259" key="20">
    <source>
        <dbReference type="SMART" id="SM00485"/>
    </source>
</evidence>
<comment type="subunit">
    <text evidence="15">Interacts with PCNA1 and PCNA2. Three molecules of FEN1 bind to one PCNA trimer with each molecule binding to one PCNA monomer. PCNA stimulates the nuclease activity without altering cleavage specificity.</text>
</comment>
<accession>A0A448YW07</accession>
<keyword evidence="11 16" id="KW-0234">DNA repair</keyword>
<feature type="domain" description="XPG-I" evidence="19">
    <location>
        <begin position="151"/>
        <end position="225"/>
    </location>
</feature>
<dbReference type="GO" id="GO:0006284">
    <property type="term" value="P:base-excision repair"/>
    <property type="evidence" value="ECO:0007669"/>
    <property type="project" value="UniProtKB-UniRule"/>
</dbReference>
<dbReference type="GO" id="GO:0003677">
    <property type="term" value="F:DNA binding"/>
    <property type="evidence" value="ECO:0007669"/>
    <property type="project" value="UniProtKB-UniRule"/>
</dbReference>
<dbReference type="InterPro" id="IPR008918">
    <property type="entry name" value="HhH2"/>
</dbReference>
<feature type="region of interest" description="Disordered" evidence="17">
    <location>
        <begin position="282"/>
        <end position="302"/>
    </location>
</feature>
<gene>
    <name evidence="21" type="ORF">PSNMU_V1.4_AUG-EV-PASAV3_0006800</name>
</gene>
<name>A0A448YW07_9STRA</name>
<dbReference type="Proteomes" id="UP000291116">
    <property type="component" value="Unassembled WGS sequence"/>
</dbReference>
<dbReference type="CDD" id="cd09867">
    <property type="entry name" value="PIN_FEN1"/>
    <property type="match status" value="1"/>
</dbReference>
<dbReference type="FunFam" id="1.10.150.20:FF:000009">
    <property type="entry name" value="Flap endonuclease 1"/>
    <property type="match status" value="1"/>
</dbReference>
<dbReference type="GO" id="GO:0005730">
    <property type="term" value="C:nucleolus"/>
    <property type="evidence" value="ECO:0007669"/>
    <property type="project" value="UniProtKB-SubCell"/>
</dbReference>
<dbReference type="PANTHER" id="PTHR11081:SF9">
    <property type="entry name" value="FLAP ENDONUCLEASE 1"/>
    <property type="match status" value="1"/>
</dbReference>
<keyword evidence="8 16" id="KW-0269">Exonuclease</keyword>
<evidence type="ECO:0000256" key="13">
    <source>
        <dbReference type="ARBA" id="ARBA00029382"/>
    </source>
</evidence>
<evidence type="ECO:0000256" key="1">
    <source>
        <dbReference type="ARBA" id="ARBA00022553"/>
    </source>
</evidence>
<dbReference type="InterPro" id="IPR023426">
    <property type="entry name" value="Flap_endonuc"/>
</dbReference>
<evidence type="ECO:0000256" key="14">
    <source>
        <dbReference type="ARBA" id="ARBA00034726"/>
    </source>
</evidence>
<protein>
    <recommendedName>
        <fullName evidence="16">Flap endonuclease 1</fullName>
        <shortName evidence="16">FEN-1</shortName>
        <ecNumber evidence="16">3.1.-.-</ecNumber>
    </recommendedName>
    <alternativeName>
        <fullName evidence="16">Flap structure-specific endonuclease 1</fullName>
    </alternativeName>
</protein>
<dbReference type="SMART" id="SM00484">
    <property type="entry name" value="XPGI"/>
    <property type="match status" value="1"/>
</dbReference>
<dbReference type="PROSITE" id="PS00841">
    <property type="entry name" value="XPG_1"/>
    <property type="match status" value="1"/>
</dbReference>
<evidence type="ECO:0000256" key="4">
    <source>
        <dbReference type="ARBA" id="ARBA00022723"/>
    </source>
</evidence>
<comment type="function">
    <text evidence="13 16">Structure-specific nuclease with 5'-flap endonuclease and 5'-3' exonuclease activities involved in DNA replication and repair. During DNA replication, cleaves the 5'-overhanging flap structure that is generated by displacement synthesis when DNA polymerase encounters the 5'-end of a downstream Okazaki fragment. It enters the flap from the 5'-end and then tracks to cleave the flap base, leaving a nick for ligation. Also involved in the long patch base excision repair (LP-BER) pathway, by cleaving within the apurinic/apyrimidinic (AP) site-terminated flap. Acts as a genome stabilization factor that prevents flaps from equilibrating into structures that lead to duplications and deletions. Also possesses 5'-3' exonuclease activity on nicked or gapped double-stranded DNA, and exhibits RNase H activity. Also involved in replication and repair of rDNA and in repairing mitochondrial DNA.</text>
</comment>
<dbReference type="Pfam" id="PF00867">
    <property type="entry name" value="XPG_I"/>
    <property type="match status" value="1"/>
</dbReference>
<evidence type="ECO:0000256" key="7">
    <source>
        <dbReference type="ARBA" id="ARBA00022801"/>
    </source>
</evidence>
<dbReference type="SUPFAM" id="SSF47807">
    <property type="entry name" value="5' to 3' exonuclease, C-terminal subdomain"/>
    <property type="match status" value="1"/>
</dbReference>
<dbReference type="EMBL" id="CAACVS010000015">
    <property type="protein sequence ID" value="VEU33950.1"/>
    <property type="molecule type" value="Genomic_DNA"/>
</dbReference>
<proteinExistence type="inferred from homology"/>